<evidence type="ECO:0000256" key="7">
    <source>
        <dbReference type="ARBA" id="ARBA00038093"/>
    </source>
</evidence>
<keyword evidence="6 8" id="KW-0460">Magnesium</keyword>
<evidence type="ECO:0000256" key="6">
    <source>
        <dbReference type="ARBA" id="ARBA00022842"/>
    </source>
</evidence>
<dbReference type="OrthoDB" id="32625at2"/>
<dbReference type="PATRIC" id="fig|1231190.3.peg.55"/>
<feature type="binding site" evidence="8">
    <location>
        <position position="108"/>
    </location>
    <ligand>
        <name>Mg(2+)</name>
        <dbReference type="ChEBI" id="CHEBI:18420"/>
    </ligand>
</feature>
<evidence type="ECO:0000313" key="10">
    <source>
        <dbReference type="EMBL" id="EKF44129.1"/>
    </source>
</evidence>
<feature type="binding site" evidence="8">
    <location>
        <position position="12"/>
    </location>
    <ligand>
        <name>Mg(2+)</name>
        <dbReference type="ChEBI" id="CHEBI:18420"/>
    </ligand>
</feature>
<dbReference type="Proteomes" id="UP000007374">
    <property type="component" value="Unassembled WGS sequence"/>
</dbReference>
<keyword evidence="8" id="KW-0800">Toxin</keyword>
<dbReference type="eggNOG" id="COG3742">
    <property type="taxonomic scope" value="Bacteria"/>
</dbReference>
<gene>
    <name evidence="8" type="primary">vapC</name>
    <name evidence="10" type="ORF">NA8A_00265</name>
</gene>
<comment type="cofactor">
    <cofactor evidence="1 8">
        <name>Mg(2+)</name>
        <dbReference type="ChEBI" id="CHEBI:18420"/>
    </cofactor>
</comment>
<dbReference type="InterPro" id="IPR022907">
    <property type="entry name" value="VapC_family"/>
</dbReference>
<dbReference type="PANTHER" id="PTHR33653">
    <property type="entry name" value="RIBONUCLEASE VAPC2"/>
    <property type="match status" value="1"/>
</dbReference>
<dbReference type="EMBL" id="AMSI01000001">
    <property type="protein sequence ID" value="EKF44129.1"/>
    <property type="molecule type" value="Genomic_DNA"/>
</dbReference>
<dbReference type="InterPro" id="IPR002716">
    <property type="entry name" value="PIN_dom"/>
</dbReference>
<evidence type="ECO:0000256" key="4">
    <source>
        <dbReference type="ARBA" id="ARBA00022723"/>
    </source>
</evidence>
<evidence type="ECO:0000259" key="9">
    <source>
        <dbReference type="Pfam" id="PF01850"/>
    </source>
</evidence>
<dbReference type="PANTHER" id="PTHR33653:SF1">
    <property type="entry name" value="RIBONUCLEASE VAPC2"/>
    <property type="match status" value="1"/>
</dbReference>
<name>K2P214_9HYPH</name>
<dbReference type="GO" id="GO:0090729">
    <property type="term" value="F:toxin activity"/>
    <property type="evidence" value="ECO:0007669"/>
    <property type="project" value="UniProtKB-KW"/>
</dbReference>
<evidence type="ECO:0000313" key="11">
    <source>
        <dbReference type="Proteomes" id="UP000007374"/>
    </source>
</evidence>
<feature type="domain" description="PIN" evidence="9">
    <location>
        <begin position="10"/>
        <end position="133"/>
    </location>
</feature>
<organism evidence="10 11">
    <name type="scientific">Nitratireductor indicus C115</name>
    <dbReference type="NCBI Taxonomy" id="1231190"/>
    <lineage>
        <taxon>Bacteria</taxon>
        <taxon>Pseudomonadati</taxon>
        <taxon>Pseudomonadota</taxon>
        <taxon>Alphaproteobacteria</taxon>
        <taxon>Hyphomicrobiales</taxon>
        <taxon>Phyllobacteriaceae</taxon>
        <taxon>Nitratireductor</taxon>
    </lineage>
</organism>
<dbReference type="InterPro" id="IPR050556">
    <property type="entry name" value="Type_II_TA_system_RNase"/>
</dbReference>
<protein>
    <recommendedName>
        <fullName evidence="8">Ribonuclease VapC</fullName>
        <shortName evidence="8">RNase VapC</shortName>
        <ecNumber evidence="8">3.1.-.-</ecNumber>
    </recommendedName>
    <alternativeName>
        <fullName evidence="8">Toxin VapC</fullName>
    </alternativeName>
</protein>
<keyword evidence="5 8" id="KW-0378">Hydrolase</keyword>
<evidence type="ECO:0000256" key="3">
    <source>
        <dbReference type="ARBA" id="ARBA00022722"/>
    </source>
</evidence>
<dbReference type="Gene3D" id="3.40.50.1010">
    <property type="entry name" value="5'-nuclease"/>
    <property type="match status" value="1"/>
</dbReference>
<dbReference type="RefSeq" id="WP_009449207.1">
    <property type="nucleotide sequence ID" value="NZ_AMSI01000001.1"/>
</dbReference>
<evidence type="ECO:0000256" key="8">
    <source>
        <dbReference type="HAMAP-Rule" id="MF_00265"/>
    </source>
</evidence>
<comment type="similarity">
    <text evidence="7 8">Belongs to the PINc/VapC protein family.</text>
</comment>
<evidence type="ECO:0000256" key="1">
    <source>
        <dbReference type="ARBA" id="ARBA00001946"/>
    </source>
</evidence>
<comment type="function">
    <text evidence="8">Toxic component of a toxin-antitoxin (TA) system. An RNase.</text>
</comment>
<dbReference type="GO" id="GO:0000287">
    <property type="term" value="F:magnesium ion binding"/>
    <property type="evidence" value="ECO:0007669"/>
    <property type="project" value="UniProtKB-UniRule"/>
</dbReference>
<evidence type="ECO:0000256" key="2">
    <source>
        <dbReference type="ARBA" id="ARBA00022649"/>
    </source>
</evidence>
<proteinExistence type="inferred from homology"/>
<comment type="caution">
    <text evidence="10">The sequence shown here is derived from an EMBL/GenBank/DDBJ whole genome shotgun (WGS) entry which is preliminary data.</text>
</comment>
<dbReference type="HAMAP" id="MF_00265">
    <property type="entry name" value="VapC_Nob1"/>
    <property type="match status" value="1"/>
</dbReference>
<dbReference type="SUPFAM" id="SSF88723">
    <property type="entry name" value="PIN domain-like"/>
    <property type="match status" value="1"/>
</dbReference>
<dbReference type="Pfam" id="PF01850">
    <property type="entry name" value="PIN"/>
    <property type="match status" value="1"/>
</dbReference>
<reference evidence="10 11" key="1">
    <citation type="journal article" date="2012" name="J. Bacteriol.">
        <title>Genome Sequence of Nitratireductor indicus Type Strain C115.</title>
        <authorList>
            <person name="Lai Q."/>
            <person name="Li G."/>
            <person name="Yu Z."/>
            <person name="Shao Z."/>
        </authorList>
    </citation>
    <scope>NUCLEOTIDE SEQUENCE [LARGE SCALE GENOMIC DNA]</scope>
    <source>
        <strain evidence="10 11">C115</strain>
    </source>
</reference>
<keyword evidence="11" id="KW-1185">Reference proteome</keyword>
<dbReference type="GO" id="GO:0004540">
    <property type="term" value="F:RNA nuclease activity"/>
    <property type="evidence" value="ECO:0007669"/>
    <property type="project" value="InterPro"/>
</dbReference>
<keyword evidence="3 8" id="KW-0540">Nuclease</keyword>
<dbReference type="InterPro" id="IPR029060">
    <property type="entry name" value="PIN-like_dom_sf"/>
</dbReference>
<keyword evidence="2 8" id="KW-1277">Toxin-antitoxin system</keyword>
<dbReference type="GO" id="GO:0016787">
    <property type="term" value="F:hydrolase activity"/>
    <property type="evidence" value="ECO:0007669"/>
    <property type="project" value="UniProtKB-KW"/>
</dbReference>
<dbReference type="AlphaFoldDB" id="K2P214"/>
<dbReference type="EC" id="3.1.-.-" evidence="8"/>
<keyword evidence="4 8" id="KW-0479">Metal-binding</keyword>
<evidence type="ECO:0000256" key="5">
    <source>
        <dbReference type="ARBA" id="ARBA00022801"/>
    </source>
</evidence>
<dbReference type="CDD" id="cd09871">
    <property type="entry name" value="PIN_MtVapC28-VapC30-like"/>
    <property type="match status" value="1"/>
</dbReference>
<accession>K2P214</accession>
<sequence>MRVPSDPSFVVDTSALISVLNDEPDAEFFRQAFVTAGTILISPATIFEAHYVAKHPALVDGNARLSTLLLEIAPETVEFDEEQLTIARSAYALYGRNTGHPASLNIGDCFAYALAKSRNMPLLFKGDDFVHTDIVPALTPA</sequence>
<dbReference type="STRING" id="721133.SAMN05216176_10250"/>